<organism evidence="1">
    <name type="scientific">mine drainage metagenome</name>
    <dbReference type="NCBI Taxonomy" id="410659"/>
    <lineage>
        <taxon>unclassified sequences</taxon>
        <taxon>metagenomes</taxon>
        <taxon>ecological metagenomes</taxon>
    </lineage>
</organism>
<evidence type="ECO:0000313" key="1">
    <source>
        <dbReference type="EMBL" id="OIR19525.1"/>
    </source>
</evidence>
<accession>A0A1J5TT15</accession>
<comment type="caution">
    <text evidence="1">The sequence shown here is derived from an EMBL/GenBank/DDBJ whole genome shotgun (WGS) entry which is preliminary data.</text>
</comment>
<dbReference type="AlphaFoldDB" id="A0A1J5TT15"/>
<sequence>MAAPGVPPSFHEFIDALPEDSSGKAAALRIPPEAGGVQINFCKNPACANYGIPVEPTSRKGKQAHGNPNRYKIVGSGRGLPSALCGACGESFSLKSNQGIVEERDRLRPKTAEPCCPDEACSNHGVGVSAGKPFYSSFGKTSAGSSRWKCMACSKTFSAAAKSTSRQRMTHKNKEVFALLVNKTPMRRIIEITGLSPQTVYDKIDFIRRQCVAFAADREAKLPDLALRRLYIGVDKQDYAINWTKREDRRNVVLSAAAFVDNDSGYAFGTWLNFDPEADAPKIEKEARSFKQMMLPVPFRRHARLWTAADYAASVQASLMKGATGSLASAIAQEYAAAARRTDSEASDLPTKDDRLPEAGMQVHSEYLLYGSFLRLREMLGSTEKVRFFLDQDSGMRAACLGAWADRIKAGTCDAFYVRIAKERTVDQKRLLAAQARDEIKQAMAALGCSKSDAILAVLKQRIAQAQAFGKWNDRWVFHPNATMSEPEKAVCHLTDRPGWDPDHLAWLYNRASLHGVDSFFNRVRRRVSPLERGIHSQANAGRVWNGYAPYKPAQIQALLDIFRVCHNYMWTRAASKSKSKTPEEKANEKKTPAMLLGLAKGVVSYEDVLYFK</sequence>
<protein>
    <recommendedName>
        <fullName evidence="2">C2H2-type domain-containing protein</fullName>
    </recommendedName>
</protein>
<name>A0A1J5TT15_9ZZZZ</name>
<reference evidence="1" key="1">
    <citation type="submission" date="2016-10" db="EMBL/GenBank/DDBJ databases">
        <title>Sequence of Gallionella enrichment culture.</title>
        <authorList>
            <person name="Poehlein A."/>
            <person name="Muehling M."/>
            <person name="Daniel R."/>
        </authorList>
    </citation>
    <scope>NUCLEOTIDE SEQUENCE</scope>
</reference>
<dbReference type="EMBL" id="MLJW01000001">
    <property type="protein sequence ID" value="OIR19525.1"/>
    <property type="molecule type" value="Genomic_DNA"/>
</dbReference>
<evidence type="ECO:0008006" key="2">
    <source>
        <dbReference type="Google" id="ProtNLM"/>
    </source>
</evidence>
<gene>
    <name evidence="1" type="ORF">GALL_04060</name>
</gene>
<proteinExistence type="predicted"/>